<dbReference type="EMBL" id="JAAGYU010002343">
    <property type="protein sequence ID" value="NEL81202.1"/>
    <property type="molecule type" value="Genomic_DNA"/>
</dbReference>
<dbReference type="InterPro" id="IPR036565">
    <property type="entry name" value="Mur-like_cat_sf"/>
</dbReference>
<dbReference type="InterPro" id="IPR013221">
    <property type="entry name" value="Mur_ligase_cen"/>
</dbReference>
<dbReference type="Gene3D" id="3.40.1190.10">
    <property type="entry name" value="Mur-like, catalytic domain"/>
    <property type="match status" value="1"/>
</dbReference>
<dbReference type="SUPFAM" id="SSF53623">
    <property type="entry name" value="MurD-like peptide ligases, catalytic domain"/>
    <property type="match status" value="1"/>
</dbReference>
<gene>
    <name evidence="2" type="ORF">G3W61_33635</name>
</gene>
<feature type="non-terminal residue" evidence="2">
    <location>
        <position position="1"/>
    </location>
</feature>
<dbReference type="GO" id="GO:0005524">
    <property type="term" value="F:ATP binding"/>
    <property type="evidence" value="ECO:0007669"/>
    <property type="project" value="InterPro"/>
</dbReference>
<accession>A0A7X5SCR5</accession>
<dbReference type="Proteomes" id="UP000471082">
    <property type="component" value="Unassembled WGS sequence"/>
</dbReference>
<name>A0A7X5SCR5_XANPE</name>
<comment type="caution">
    <text evidence="2">The sequence shown here is derived from an EMBL/GenBank/DDBJ whole genome shotgun (WGS) entry which is preliminary data.</text>
</comment>
<sequence>LPTHALLAQLRDAGAQAVAMEVSSHALDQGRVDAVHFDVAVFTNLTRDHLDYHGDMAQYGAAKARLFTRAGLKAAVVNLDDEFGRTLL</sequence>
<dbReference type="PANTHER" id="PTHR23135">
    <property type="entry name" value="MUR LIGASE FAMILY MEMBER"/>
    <property type="match status" value="1"/>
</dbReference>
<feature type="non-terminal residue" evidence="2">
    <location>
        <position position="88"/>
    </location>
</feature>
<feature type="domain" description="Mur ligase central" evidence="1">
    <location>
        <begin position="4"/>
        <end position="86"/>
    </location>
</feature>
<reference evidence="2 3" key="1">
    <citation type="submission" date="2019-11" db="EMBL/GenBank/DDBJ databases">
        <title>Genome-resolved metagenomics to study the prevalence of co-infection and intraspecific heterogeneity among plant pathogen metapopulations.</title>
        <authorList>
            <person name="Newberry E."/>
            <person name="Bhandari R."/>
            <person name="Kemble J."/>
            <person name="Sikora E."/>
            <person name="Potnis N."/>
        </authorList>
    </citation>
    <scope>NUCLEOTIDE SEQUENCE [LARGE SCALE GENOMIC DNA]</scope>
    <source>
        <strain evidence="2">Xp_Tom_Tuscaloosa_18b</strain>
    </source>
</reference>
<keyword evidence="2" id="KW-0436">Ligase</keyword>
<dbReference type="PANTHER" id="PTHR23135:SF4">
    <property type="entry name" value="UDP-N-ACETYLMURAMOYL-L-ALANYL-D-GLUTAMATE--2,6-DIAMINOPIMELATE LIGASE MURE HOMOLOG, CHLOROPLASTIC"/>
    <property type="match status" value="1"/>
</dbReference>
<protein>
    <submittedName>
        <fullName evidence="2">UDP-N-acetylmuramoyl-L-alanyl-D-glutamate--2, 6-diaminopimelate ligase</fullName>
    </submittedName>
</protein>
<organism evidence="2 3">
    <name type="scientific">Xanthomonas perforans</name>
    <dbReference type="NCBI Taxonomy" id="442694"/>
    <lineage>
        <taxon>Bacteria</taxon>
        <taxon>Pseudomonadati</taxon>
        <taxon>Pseudomonadota</taxon>
        <taxon>Gammaproteobacteria</taxon>
        <taxon>Lysobacterales</taxon>
        <taxon>Lysobacteraceae</taxon>
        <taxon>Xanthomonas</taxon>
    </lineage>
</organism>
<dbReference type="GO" id="GO:0016881">
    <property type="term" value="F:acid-amino acid ligase activity"/>
    <property type="evidence" value="ECO:0007669"/>
    <property type="project" value="InterPro"/>
</dbReference>
<evidence type="ECO:0000313" key="2">
    <source>
        <dbReference type="EMBL" id="NEL81202.1"/>
    </source>
</evidence>
<evidence type="ECO:0000259" key="1">
    <source>
        <dbReference type="Pfam" id="PF08245"/>
    </source>
</evidence>
<proteinExistence type="predicted"/>
<dbReference type="AlphaFoldDB" id="A0A7X5SCR5"/>
<evidence type="ECO:0000313" key="3">
    <source>
        <dbReference type="Proteomes" id="UP000471082"/>
    </source>
</evidence>
<dbReference type="Pfam" id="PF08245">
    <property type="entry name" value="Mur_ligase_M"/>
    <property type="match status" value="1"/>
</dbReference>